<sequence>MAQSDTQESHDVVITIDADVDEPKCCCVCTEPLEWVAVGPCGHRDVCAGCATRIRFFSGDRRCCVCRTPCPTVLVTKAGGGARKRGFCYYHAVTGARFDSWRQYRKAVKTCVKPPCPAANQGAATAAVNNSHGAPPLSSQPAVGVSVNLDAPRPPPVEEEDPCLPCAAFFVGIYLCVIMILVTMFGLFFKVSENYHQKVATVVLFCLFSAGATIFAIWSWIRFRGHLNSDA</sequence>
<keyword evidence="2" id="KW-0812">Transmembrane</keyword>
<evidence type="ECO:0000256" key="1">
    <source>
        <dbReference type="PROSITE-ProRule" id="PRU00175"/>
    </source>
</evidence>
<gene>
    <name evidence="4" type="ORF">URODEC1_LOCUS70858</name>
</gene>
<dbReference type="PROSITE" id="PS50089">
    <property type="entry name" value="ZF_RING_2"/>
    <property type="match status" value="1"/>
</dbReference>
<keyword evidence="5" id="KW-1185">Reference proteome</keyword>
<dbReference type="SUPFAM" id="SSF57850">
    <property type="entry name" value="RING/U-box"/>
    <property type="match status" value="1"/>
</dbReference>
<dbReference type="Gene3D" id="3.30.40.10">
    <property type="entry name" value="Zinc/RING finger domain, C3HC4 (zinc finger)"/>
    <property type="match status" value="1"/>
</dbReference>
<feature type="transmembrane region" description="Helical" evidence="2">
    <location>
        <begin position="201"/>
        <end position="221"/>
    </location>
</feature>
<organism evidence="4 5">
    <name type="scientific">Urochloa decumbens</name>
    <dbReference type="NCBI Taxonomy" id="240449"/>
    <lineage>
        <taxon>Eukaryota</taxon>
        <taxon>Viridiplantae</taxon>
        <taxon>Streptophyta</taxon>
        <taxon>Embryophyta</taxon>
        <taxon>Tracheophyta</taxon>
        <taxon>Spermatophyta</taxon>
        <taxon>Magnoliopsida</taxon>
        <taxon>Liliopsida</taxon>
        <taxon>Poales</taxon>
        <taxon>Poaceae</taxon>
        <taxon>PACMAD clade</taxon>
        <taxon>Panicoideae</taxon>
        <taxon>Panicodae</taxon>
        <taxon>Paniceae</taxon>
        <taxon>Melinidinae</taxon>
        <taxon>Urochloa</taxon>
    </lineage>
</organism>
<evidence type="ECO:0000313" key="5">
    <source>
        <dbReference type="Proteomes" id="UP001497457"/>
    </source>
</evidence>
<dbReference type="InterPro" id="IPR001841">
    <property type="entry name" value="Znf_RING"/>
</dbReference>
<evidence type="ECO:0000259" key="3">
    <source>
        <dbReference type="PROSITE" id="PS50089"/>
    </source>
</evidence>
<dbReference type="InterPro" id="IPR044288">
    <property type="entry name" value="ZNF598/HEL2"/>
</dbReference>
<dbReference type="AlphaFoldDB" id="A0ABC9C062"/>
<feature type="domain" description="RING-type" evidence="3">
    <location>
        <begin position="26"/>
        <end position="67"/>
    </location>
</feature>
<keyword evidence="2" id="KW-1133">Transmembrane helix</keyword>
<protein>
    <recommendedName>
        <fullName evidence="3">RING-type domain-containing protein</fullName>
    </recommendedName>
</protein>
<dbReference type="InterPro" id="IPR013083">
    <property type="entry name" value="Znf_RING/FYVE/PHD"/>
</dbReference>
<reference evidence="5" key="1">
    <citation type="submission" date="2024-06" db="EMBL/GenBank/DDBJ databases">
        <authorList>
            <person name="Ryan C."/>
        </authorList>
    </citation>
    <scope>NUCLEOTIDE SEQUENCE [LARGE SCALE GENOMIC DNA]</scope>
</reference>
<reference evidence="4 5" key="2">
    <citation type="submission" date="2024-10" db="EMBL/GenBank/DDBJ databases">
        <authorList>
            <person name="Ryan C."/>
        </authorList>
    </citation>
    <scope>NUCLEOTIDE SEQUENCE [LARGE SCALE GENOMIC DNA]</scope>
</reference>
<evidence type="ECO:0000313" key="4">
    <source>
        <dbReference type="EMBL" id="CAL5012404.1"/>
    </source>
</evidence>
<dbReference type="GO" id="GO:0008270">
    <property type="term" value="F:zinc ion binding"/>
    <property type="evidence" value="ECO:0007669"/>
    <property type="project" value="UniProtKB-KW"/>
</dbReference>
<evidence type="ECO:0000256" key="2">
    <source>
        <dbReference type="SAM" id="Phobius"/>
    </source>
</evidence>
<name>A0ABC9C062_9POAL</name>
<keyword evidence="2" id="KW-0472">Membrane</keyword>
<dbReference type="PANTHER" id="PTHR22938">
    <property type="entry name" value="ZINC FINGER PROTEIN 598"/>
    <property type="match status" value="1"/>
</dbReference>
<dbReference type="EMBL" id="OZ075138">
    <property type="protein sequence ID" value="CAL5012404.1"/>
    <property type="molecule type" value="Genomic_DNA"/>
</dbReference>
<dbReference type="PANTHER" id="PTHR22938:SF15">
    <property type="entry name" value="OS01G0568000 PROTEIN"/>
    <property type="match status" value="1"/>
</dbReference>
<dbReference type="Proteomes" id="UP001497457">
    <property type="component" value="Chromosome 28b"/>
</dbReference>
<keyword evidence="1" id="KW-0862">Zinc</keyword>
<proteinExistence type="predicted"/>
<accession>A0ABC9C062</accession>
<feature type="transmembrane region" description="Helical" evidence="2">
    <location>
        <begin position="167"/>
        <end position="189"/>
    </location>
</feature>
<keyword evidence="1" id="KW-0863">Zinc-finger</keyword>
<keyword evidence="1" id="KW-0479">Metal-binding</keyword>